<evidence type="ECO:0000313" key="1">
    <source>
        <dbReference type="EMBL" id="TYL70047.1"/>
    </source>
</evidence>
<proteinExistence type="predicted"/>
<sequence length="125" mass="14535">MKFQAISILTPAVENIINGSKSIEIRSWYPETIPLKNVILVQNDKYLKNQSDIDHGVAMAIVDFVSVRNWSYEDYLKQNQETTLNKSWSPGYYVWEIENVRTLKKSIPCVARKGIYTIDLNMDYI</sequence>
<dbReference type="RefSeq" id="WP_072042792.1">
    <property type="nucleotide sequence ID" value="NZ_ABLUVU020000005.1"/>
</dbReference>
<dbReference type="InterPro" id="IPR015947">
    <property type="entry name" value="PUA-like_sf"/>
</dbReference>
<dbReference type="AlphaFoldDB" id="A0A5D3J885"/>
<dbReference type="SUPFAM" id="SSF88697">
    <property type="entry name" value="PUA domain-like"/>
    <property type="match status" value="1"/>
</dbReference>
<accession>A0A5D3J885</accession>
<dbReference type="EMBL" id="VSSY01000106">
    <property type="protein sequence ID" value="TYL70047.1"/>
    <property type="molecule type" value="Genomic_DNA"/>
</dbReference>
<reference evidence="1 2" key="1">
    <citation type="submission" date="2019-08" db="EMBL/GenBank/DDBJ databases">
        <title>Phenotypic and genetic characterization of extended-spectrum b-lactamase-producing hypermucoviscous Klebsiella pneumoniae from Chile.</title>
        <authorList>
            <person name="Morales-Leon F."/>
            <person name="Caro C."/>
            <person name="Opazo-Capurro A."/>
            <person name="Lincopan N."/>
            <person name="Dominguez-Yevenes M."/>
            <person name="Lima C."/>
            <person name="Bello-Toledo H."/>
            <person name="Gonzalez-Rocha G."/>
        </authorList>
    </citation>
    <scope>NUCLEOTIDE SEQUENCE [LARGE SCALE GENOMIC DNA]</scope>
    <source>
        <strain evidence="1 2">UCO-494</strain>
    </source>
</reference>
<organism evidence="1 2">
    <name type="scientific">Klebsiella pneumoniae</name>
    <dbReference type="NCBI Taxonomy" id="573"/>
    <lineage>
        <taxon>Bacteria</taxon>
        <taxon>Pseudomonadati</taxon>
        <taxon>Pseudomonadota</taxon>
        <taxon>Gammaproteobacteria</taxon>
        <taxon>Enterobacterales</taxon>
        <taxon>Enterobacteriaceae</taxon>
        <taxon>Klebsiella/Raoultella group</taxon>
        <taxon>Klebsiella</taxon>
        <taxon>Klebsiella pneumoniae complex</taxon>
    </lineage>
</organism>
<comment type="caution">
    <text evidence="1">The sequence shown here is derived from an EMBL/GenBank/DDBJ whole genome shotgun (WGS) entry which is preliminary data.</text>
</comment>
<name>A0A5D3J885_KLEPN</name>
<evidence type="ECO:0000313" key="2">
    <source>
        <dbReference type="Proteomes" id="UP000322977"/>
    </source>
</evidence>
<dbReference type="Proteomes" id="UP000322977">
    <property type="component" value="Unassembled WGS sequence"/>
</dbReference>
<dbReference type="Gene3D" id="2.30.130.30">
    <property type="entry name" value="Hypothetical protein"/>
    <property type="match status" value="1"/>
</dbReference>
<protein>
    <submittedName>
        <fullName evidence="1">ASCH domain-containing protein</fullName>
    </submittedName>
</protein>
<gene>
    <name evidence="1" type="ORF">FXN67_30455</name>
</gene>